<protein>
    <submittedName>
        <fullName evidence="2">Dienelactone hydrolase family protein</fullName>
    </submittedName>
</protein>
<dbReference type="InterPro" id="IPR029058">
    <property type="entry name" value="AB_hydrolase_fold"/>
</dbReference>
<dbReference type="EMBL" id="VWRN01000025">
    <property type="protein sequence ID" value="KAA6127094.1"/>
    <property type="molecule type" value="Genomic_DNA"/>
</dbReference>
<gene>
    <name evidence="2" type="ORF">F1599_08735</name>
</gene>
<name>A0A5M8B221_9BURK</name>
<dbReference type="Gene3D" id="3.40.50.1820">
    <property type="entry name" value="alpha/beta hydrolase"/>
    <property type="match status" value="1"/>
</dbReference>
<dbReference type="Pfam" id="PF01738">
    <property type="entry name" value="DLH"/>
    <property type="match status" value="1"/>
</dbReference>
<dbReference type="PANTHER" id="PTHR22946:SF0">
    <property type="entry name" value="DIENELACTONE HYDROLASE DOMAIN-CONTAINING PROTEIN"/>
    <property type="match status" value="1"/>
</dbReference>
<evidence type="ECO:0000313" key="2">
    <source>
        <dbReference type="EMBL" id="KAA6127094.1"/>
    </source>
</evidence>
<evidence type="ECO:0000313" key="3">
    <source>
        <dbReference type="Proteomes" id="UP000324324"/>
    </source>
</evidence>
<sequence>MDVEEIALERTLVDYTDGATTFEGYVARPAGLGSSAPCVLLAHEWSGLSEPIKRSAGRLAALGYVCFAADVYGKGVRGDPMGDNSHLMNPMLADRALLQRRLLAGLDAATALPGVDPRRIAAVGYCFGGLCALDLARAAPPNLVAAISIHGVLQPPRIGPQRPISASVLLLHGWEDPVAPPADVLAIARELTDAGADWQLHAYGHARHAFTFAGANFPERGIVHDPRADRRSWAAMKAFLAEQLGAKG</sequence>
<dbReference type="SUPFAM" id="SSF53474">
    <property type="entry name" value="alpha/beta-Hydrolases"/>
    <property type="match status" value="1"/>
</dbReference>
<dbReference type="PANTHER" id="PTHR22946">
    <property type="entry name" value="DIENELACTONE HYDROLASE DOMAIN-CONTAINING PROTEIN-RELATED"/>
    <property type="match status" value="1"/>
</dbReference>
<keyword evidence="2" id="KW-0378">Hydrolase</keyword>
<comment type="caution">
    <text evidence="2">The sequence shown here is derived from an EMBL/GenBank/DDBJ whole genome shotgun (WGS) entry which is preliminary data.</text>
</comment>
<dbReference type="InterPro" id="IPR002925">
    <property type="entry name" value="Dienelactn_hydro"/>
</dbReference>
<accession>A0A5M8B221</accession>
<reference evidence="2 3" key="1">
    <citation type="submission" date="2019-09" db="EMBL/GenBank/DDBJ databases">
        <title>Isolation of a novel species in the genus Cupriavidus from patients with sepsis using whole genome sequencing.</title>
        <authorList>
            <person name="Kweon O.J."/>
            <person name="Lee M.-K."/>
        </authorList>
    </citation>
    <scope>NUCLEOTIDE SEQUENCE [LARGE SCALE GENOMIC DNA]</scope>
    <source>
        <strain evidence="2 3">MKL-01</strain>
    </source>
</reference>
<organism evidence="2 3">
    <name type="scientific">Cupriavidus cauae</name>
    <dbReference type="NCBI Taxonomy" id="2608999"/>
    <lineage>
        <taxon>Bacteria</taxon>
        <taxon>Pseudomonadati</taxon>
        <taxon>Pseudomonadota</taxon>
        <taxon>Betaproteobacteria</taxon>
        <taxon>Burkholderiales</taxon>
        <taxon>Burkholderiaceae</taxon>
        <taxon>Cupriavidus</taxon>
    </lineage>
</organism>
<proteinExistence type="predicted"/>
<keyword evidence="3" id="KW-1185">Reference proteome</keyword>
<evidence type="ECO:0000259" key="1">
    <source>
        <dbReference type="Pfam" id="PF01738"/>
    </source>
</evidence>
<dbReference type="InterPro" id="IPR050261">
    <property type="entry name" value="FrsA_esterase"/>
</dbReference>
<dbReference type="Proteomes" id="UP000324324">
    <property type="component" value="Unassembled WGS sequence"/>
</dbReference>
<dbReference type="GO" id="GO:0016787">
    <property type="term" value="F:hydrolase activity"/>
    <property type="evidence" value="ECO:0007669"/>
    <property type="project" value="UniProtKB-KW"/>
</dbReference>
<feature type="domain" description="Dienelactone hydrolase" evidence="1">
    <location>
        <begin position="22"/>
        <end position="242"/>
    </location>
</feature>
<dbReference type="AlphaFoldDB" id="A0A5M8B221"/>